<keyword evidence="3" id="KW-1185">Reference proteome</keyword>
<feature type="transmembrane region" description="Helical" evidence="1">
    <location>
        <begin position="35"/>
        <end position="53"/>
    </location>
</feature>
<dbReference type="RefSeq" id="WP_258330324.1">
    <property type="nucleotide sequence ID" value="NZ_JAPTGG010000002.1"/>
</dbReference>
<accession>A0A9J6RIJ6</accession>
<keyword evidence="1" id="KW-1133">Transmembrane helix</keyword>
<evidence type="ECO:0000313" key="3">
    <source>
        <dbReference type="Proteomes" id="UP001069090"/>
    </source>
</evidence>
<keyword evidence="1" id="KW-0472">Membrane</keyword>
<gene>
    <name evidence="2" type="ORF">O0V09_03095</name>
</gene>
<dbReference type="Proteomes" id="UP001069090">
    <property type="component" value="Unassembled WGS sequence"/>
</dbReference>
<dbReference type="EMBL" id="JAPTGG010000002">
    <property type="protein sequence ID" value="MCZ0864169.1"/>
    <property type="molecule type" value="Genomic_DNA"/>
</dbReference>
<evidence type="ECO:0000313" key="2">
    <source>
        <dbReference type="EMBL" id="MCZ0864169.1"/>
    </source>
</evidence>
<name>A0A9J6RIJ6_9GAMM</name>
<dbReference type="AlphaFoldDB" id="A0A9J6RIJ6"/>
<reference evidence="2 3" key="1">
    <citation type="submission" date="2022-12" db="EMBL/GenBank/DDBJ databases">
        <title>Dasania phycosphaerae sp. nov., isolated from particulate material of the south coast of Korea.</title>
        <authorList>
            <person name="Jiang Y."/>
        </authorList>
    </citation>
    <scope>NUCLEOTIDE SEQUENCE [LARGE SCALE GENOMIC DNA]</scope>
    <source>
        <strain evidence="2 3">GY-19</strain>
    </source>
</reference>
<evidence type="ECO:0000256" key="1">
    <source>
        <dbReference type="SAM" id="Phobius"/>
    </source>
</evidence>
<protein>
    <submittedName>
        <fullName evidence="2">Uncharacterized protein</fullName>
    </submittedName>
</protein>
<feature type="transmembrane region" description="Helical" evidence="1">
    <location>
        <begin position="6"/>
        <end position="23"/>
    </location>
</feature>
<sequence>MAGDYLLAWGSYVTAALLLLLLLWRMTAAIKLIDLRIILVILAAALLFTPVPVEPGSAYWAPAFMAALIDAVTIGAEAGIKRLWPILIVMLLLVVLSLIARVLRHRQKSAATPK</sequence>
<keyword evidence="1" id="KW-0812">Transmembrane</keyword>
<feature type="transmembrane region" description="Helical" evidence="1">
    <location>
        <begin position="83"/>
        <end position="103"/>
    </location>
</feature>
<comment type="caution">
    <text evidence="2">The sequence shown here is derived from an EMBL/GenBank/DDBJ whole genome shotgun (WGS) entry which is preliminary data.</text>
</comment>
<proteinExistence type="predicted"/>
<organism evidence="2 3">
    <name type="scientific">Dasania phycosphaerae</name>
    <dbReference type="NCBI Taxonomy" id="2950436"/>
    <lineage>
        <taxon>Bacteria</taxon>
        <taxon>Pseudomonadati</taxon>
        <taxon>Pseudomonadota</taxon>
        <taxon>Gammaproteobacteria</taxon>
        <taxon>Cellvibrionales</taxon>
        <taxon>Spongiibacteraceae</taxon>
        <taxon>Dasania</taxon>
    </lineage>
</organism>